<reference evidence="1" key="1">
    <citation type="submission" date="2021-05" db="EMBL/GenBank/DDBJ databases">
        <authorList>
            <person name="Pan Q."/>
            <person name="Jouanno E."/>
            <person name="Zahm M."/>
            <person name="Klopp C."/>
            <person name="Cabau C."/>
            <person name="Louis A."/>
            <person name="Berthelot C."/>
            <person name="Parey E."/>
            <person name="Roest Crollius H."/>
            <person name="Montfort J."/>
            <person name="Robinson-Rechavi M."/>
            <person name="Bouchez O."/>
            <person name="Lampietro C."/>
            <person name="Lopez Roques C."/>
            <person name="Donnadieu C."/>
            <person name="Postlethwait J."/>
            <person name="Bobe J."/>
            <person name="Dillon D."/>
            <person name="Chandos A."/>
            <person name="von Hippel F."/>
            <person name="Guiguen Y."/>
        </authorList>
    </citation>
    <scope>NUCLEOTIDE SEQUENCE</scope>
    <source>
        <strain evidence="1">YG-Jan2019</strain>
    </source>
</reference>
<sequence length="127" mass="14769">MKLQRAATATDVEESIPLPDTPRLIVQGNTLTAAKWLISIEKEVEMSIHSYFVAALSAYFALYYTFNLQYHPMMFCWNQSIHWIKDCHIRGCQQKCGKVVEKKKKHAMNPHVSTLLHKIMDFEQQID</sequence>
<dbReference type="EMBL" id="CM055733">
    <property type="protein sequence ID" value="KAJ8009978.1"/>
    <property type="molecule type" value="Genomic_DNA"/>
</dbReference>
<evidence type="ECO:0000313" key="2">
    <source>
        <dbReference type="Proteomes" id="UP001157502"/>
    </source>
</evidence>
<name>A0ACC2H278_DALPE</name>
<organism evidence="1 2">
    <name type="scientific">Dallia pectoralis</name>
    <name type="common">Alaska blackfish</name>
    <dbReference type="NCBI Taxonomy" id="75939"/>
    <lineage>
        <taxon>Eukaryota</taxon>
        <taxon>Metazoa</taxon>
        <taxon>Chordata</taxon>
        <taxon>Craniata</taxon>
        <taxon>Vertebrata</taxon>
        <taxon>Euteleostomi</taxon>
        <taxon>Actinopterygii</taxon>
        <taxon>Neopterygii</taxon>
        <taxon>Teleostei</taxon>
        <taxon>Protacanthopterygii</taxon>
        <taxon>Esociformes</taxon>
        <taxon>Umbridae</taxon>
        <taxon>Dallia</taxon>
    </lineage>
</organism>
<keyword evidence="2" id="KW-1185">Reference proteome</keyword>
<protein>
    <submittedName>
        <fullName evidence="1">Uncharacterized protein</fullName>
    </submittedName>
</protein>
<accession>A0ACC2H278</accession>
<evidence type="ECO:0000313" key="1">
    <source>
        <dbReference type="EMBL" id="KAJ8009978.1"/>
    </source>
</evidence>
<dbReference type="Proteomes" id="UP001157502">
    <property type="component" value="Chromosome 6"/>
</dbReference>
<gene>
    <name evidence="1" type="ORF">DPEC_G00069780</name>
</gene>
<comment type="caution">
    <text evidence="1">The sequence shown here is derived from an EMBL/GenBank/DDBJ whole genome shotgun (WGS) entry which is preliminary data.</text>
</comment>
<proteinExistence type="predicted"/>